<gene>
    <name evidence="2" type="ORF">MPNT_190012</name>
</gene>
<dbReference type="Proteomes" id="UP000663859">
    <property type="component" value="Unassembled WGS sequence"/>
</dbReference>
<accession>A0A8J2BSH4</accession>
<evidence type="ECO:0000313" key="3">
    <source>
        <dbReference type="Proteomes" id="UP000663859"/>
    </source>
</evidence>
<reference evidence="2" key="1">
    <citation type="submission" date="2021-02" db="EMBL/GenBank/DDBJ databases">
        <authorList>
            <person name="Cremers G."/>
            <person name="Picone N."/>
        </authorList>
    </citation>
    <scope>NUCLEOTIDE SEQUENCE</scope>
    <source>
        <strain evidence="2">PQ17</strain>
    </source>
</reference>
<keyword evidence="3" id="KW-1185">Reference proteome</keyword>
<dbReference type="EMBL" id="CAJNOB010000011">
    <property type="protein sequence ID" value="CAF0695348.1"/>
    <property type="molecule type" value="Genomic_DNA"/>
</dbReference>
<sequence length="63" mass="6673">MRNGFGNGSSPKRNPEANGFSSCAGHQERGKEVVGRFSASDALFSSSNLTVAFALGRPTARRE</sequence>
<name>A0A8J2BSH4_9BACT</name>
<evidence type="ECO:0000313" key="2">
    <source>
        <dbReference type="EMBL" id="CAF0695348.1"/>
    </source>
</evidence>
<comment type="caution">
    <text evidence="2">The sequence shown here is derived from an EMBL/GenBank/DDBJ whole genome shotgun (WGS) entry which is preliminary data.</text>
</comment>
<feature type="region of interest" description="Disordered" evidence="1">
    <location>
        <begin position="1"/>
        <end position="32"/>
    </location>
</feature>
<dbReference type="AlphaFoldDB" id="A0A8J2BSH4"/>
<protein>
    <submittedName>
        <fullName evidence="2">Uncharacterized protein</fullName>
    </submittedName>
</protein>
<evidence type="ECO:0000256" key="1">
    <source>
        <dbReference type="SAM" id="MobiDB-lite"/>
    </source>
</evidence>
<organism evidence="2 3">
    <name type="scientific">Candidatus Methylacidithermus pantelleriae</name>
    <dbReference type="NCBI Taxonomy" id="2744239"/>
    <lineage>
        <taxon>Bacteria</taxon>
        <taxon>Pseudomonadati</taxon>
        <taxon>Verrucomicrobiota</taxon>
        <taxon>Methylacidiphilae</taxon>
        <taxon>Methylacidiphilales</taxon>
        <taxon>Methylacidiphilaceae</taxon>
        <taxon>Candidatus Methylacidithermus</taxon>
    </lineage>
</organism>
<proteinExistence type="predicted"/>